<keyword evidence="1" id="KW-0378">Hydrolase</keyword>
<reference evidence="2" key="1">
    <citation type="journal article" date="2019" name="Int. J. Syst. Evol. Microbiol.">
        <title>The Global Catalogue of Microorganisms (GCM) 10K type strain sequencing project: providing services to taxonomists for standard genome sequencing and annotation.</title>
        <authorList>
            <consortium name="The Broad Institute Genomics Platform"/>
            <consortium name="The Broad Institute Genome Sequencing Center for Infectious Disease"/>
            <person name="Wu L."/>
            <person name="Ma J."/>
        </authorList>
    </citation>
    <scope>NUCLEOTIDE SEQUENCE [LARGE SCALE GENOMIC DNA]</scope>
    <source>
        <strain evidence="2">JCM 30346</strain>
    </source>
</reference>
<organism evidence="1 2">
    <name type="scientific">Sphaerisporangium aureirubrum</name>
    <dbReference type="NCBI Taxonomy" id="1544736"/>
    <lineage>
        <taxon>Bacteria</taxon>
        <taxon>Bacillati</taxon>
        <taxon>Actinomycetota</taxon>
        <taxon>Actinomycetes</taxon>
        <taxon>Streptosporangiales</taxon>
        <taxon>Streptosporangiaceae</taxon>
        <taxon>Sphaerisporangium</taxon>
    </lineage>
</organism>
<dbReference type="InterPro" id="IPR021109">
    <property type="entry name" value="Peptidase_aspartic_dom_sf"/>
</dbReference>
<protein>
    <submittedName>
        <fullName evidence="1">Retropepsin-like aspartic protease</fullName>
        <ecNumber evidence="1">3.4.23.-</ecNumber>
    </submittedName>
</protein>
<comment type="caution">
    <text evidence="1">The sequence shown here is derived from an EMBL/GenBank/DDBJ whole genome shotgun (WGS) entry which is preliminary data.</text>
</comment>
<proteinExistence type="predicted"/>
<dbReference type="EMBL" id="JBHSRF010000077">
    <property type="protein sequence ID" value="MFC6086098.1"/>
    <property type="molecule type" value="Genomic_DNA"/>
</dbReference>
<name>A0ABW1NRW3_9ACTN</name>
<dbReference type="Pfam" id="PF13650">
    <property type="entry name" value="Asp_protease_2"/>
    <property type="match status" value="1"/>
</dbReference>
<dbReference type="SUPFAM" id="SSF50630">
    <property type="entry name" value="Acid proteases"/>
    <property type="match status" value="1"/>
</dbReference>
<accession>A0ABW1NRW3</accession>
<keyword evidence="2" id="KW-1185">Reference proteome</keyword>
<dbReference type="Gene3D" id="2.40.70.10">
    <property type="entry name" value="Acid Proteases"/>
    <property type="match status" value="1"/>
</dbReference>
<dbReference type="RefSeq" id="WP_380760945.1">
    <property type="nucleotide sequence ID" value="NZ_JBHSRF010000077.1"/>
</dbReference>
<sequence>MSPALRDRLDPHARAAWHAWARGDIDEAAHLAAEAAPRTRAHLSFLTSYVRGEYERALAHYGTALQRSGPDQAPALPRALDEAAAHALLHLDRPAEAYEHVLRRRGRRAIPPDLRNRVDHPLKVSLAATTVLPLAEHPLAPYLPAVTVTLDGRELLAHIDTGGTFLVMGTERAHALGIQLTPAGREHHGTTRTDLYTGTAGTLTLGDATLANVPVEAMPTLRGSQDVIVIGTNILQRFLTTIDSPGGRLILSPRRAAGHQALLAAREPVARVPFHLWADHYMIARGGFGTRHDLNFFIDSGLVYVIADDDGSSPRQACLYTTAKHYRSWSVPRATAALPHFHPGVPVHLGPLTLDDPFVATTPTRRPPWHDFGGIRIDGLLSHAFLSRHAWTLDFDRHEYTFR</sequence>
<gene>
    <name evidence="1" type="ORF">ACFP1K_33365</name>
</gene>
<dbReference type="Proteomes" id="UP001596137">
    <property type="component" value="Unassembled WGS sequence"/>
</dbReference>
<evidence type="ECO:0000313" key="1">
    <source>
        <dbReference type="EMBL" id="MFC6086098.1"/>
    </source>
</evidence>
<dbReference type="GO" id="GO:0016787">
    <property type="term" value="F:hydrolase activity"/>
    <property type="evidence" value="ECO:0007669"/>
    <property type="project" value="UniProtKB-KW"/>
</dbReference>
<evidence type="ECO:0000313" key="2">
    <source>
        <dbReference type="Proteomes" id="UP001596137"/>
    </source>
</evidence>
<dbReference type="EC" id="3.4.23.-" evidence="1"/>